<name>A0A9N9IZW5_9GLOM</name>
<dbReference type="EMBL" id="CAJVPZ010039370">
    <property type="protein sequence ID" value="CAG8757306.1"/>
    <property type="molecule type" value="Genomic_DNA"/>
</dbReference>
<evidence type="ECO:0000313" key="2">
    <source>
        <dbReference type="Proteomes" id="UP000789396"/>
    </source>
</evidence>
<proteinExistence type="predicted"/>
<dbReference type="Proteomes" id="UP000789396">
    <property type="component" value="Unassembled WGS sequence"/>
</dbReference>
<organism evidence="1 2">
    <name type="scientific">Racocetra fulgida</name>
    <dbReference type="NCBI Taxonomy" id="60492"/>
    <lineage>
        <taxon>Eukaryota</taxon>
        <taxon>Fungi</taxon>
        <taxon>Fungi incertae sedis</taxon>
        <taxon>Mucoromycota</taxon>
        <taxon>Glomeromycotina</taxon>
        <taxon>Glomeromycetes</taxon>
        <taxon>Diversisporales</taxon>
        <taxon>Gigasporaceae</taxon>
        <taxon>Racocetra</taxon>
    </lineage>
</organism>
<dbReference type="AlphaFoldDB" id="A0A9N9IZW5"/>
<accession>A0A9N9IZW5</accession>
<keyword evidence="2" id="KW-1185">Reference proteome</keyword>
<protein>
    <submittedName>
        <fullName evidence="1">18097_t:CDS:1</fullName>
    </submittedName>
</protein>
<sequence length="53" mass="5834">MLKEKATSKKAKAVSNQKYTKLSDAEINTIIKDQGSVDENSDALMIPVLPNQK</sequence>
<reference evidence="1" key="1">
    <citation type="submission" date="2021-06" db="EMBL/GenBank/DDBJ databases">
        <authorList>
            <person name="Kallberg Y."/>
            <person name="Tangrot J."/>
            <person name="Rosling A."/>
        </authorList>
    </citation>
    <scope>NUCLEOTIDE SEQUENCE</scope>
    <source>
        <strain evidence="1">IN212</strain>
    </source>
</reference>
<feature type="non-terminal residue" evidence="1">
    <location>
        <position position="1"/>
    </location>
</feature>
<gene>
    <name evidence="1" type="ORF">RFULGI_LOCUS14046</name>
</gene>
<comment type="caution">
    <text evidence="1">The sequence shown here is derived from an EMBL/GenBank/DDBJ whole genome shotgun (WGS) entry which is preliminary data.</text>
</comment>
<evidence type="ECO:0000313" key="1">
    <source>
        <dbReference type="EMBL" id="CAG8757306.1"/>
    </source>
</evidence>